<organism evidence="2 3">
    <name type="scientific">Pseudaquabacterium rugosum</name>
    <dbReference type="NCBI Taxonomy" id="2984194"/>
    <lineage>
        <taxon>Bacteria</taxon>
        <taxon>Pseudomonadati</taxon>
        <taxon>Pseudomonadota</taxon>
        <taxon>Betaproteobacteria</taxon>
        <taxon>Burkholderiales</taxon>
        <taxon>Sphaerotilaceae</taxon>
        <taxon>Pseudaquabacterium</taxon>
    </lineage>
</organism>
<evidence type="ECO:0000256" key="1">
    <source>
        <dbReference type="SAM" id="MobiDB-lite"/>
    </source>
</evidence>
<evidence type="ECO:0000313" key="2">
    <source>
        <dbReference type="EMBL" id="MEK8024622.1"/>
    </source>
</evidence>
<proteinExistence type="predicted"/>
<dbReference type="Proteomes" id="UP001368500">
    <property type="component" value="Unassembled WGS sequence"/>
</dbReference>
<dbReference type="RefSeq" id="WP_341372403.1">
    <property type="nucleotide sequence ID" value="NZ_JBBUTF010000002.1"/>
</dbReference>
<sequence length="156" mass="16514">MAATAATAWLVSPEEAAREQALPDEAPLTRAMPEPGAPRIELLDPESGALLRPPFEIRLRWSSPDGSALDPASLRVLYGRSRLDLTGRLLAAGTRVDPRGLNAPAQVLPAGLHRLQVEISDSRQRTGRREFVLEVADGAADGGAPLGQRGAGPATR</sequence>
<comment type="caution">
    <text evidence="2">The sequence shown here is derived from an EMBL/GenBank/DDBJ whole genome shotgun (WGS) entry which is preliminary data.</text>
</comment>
<dbReference type="EMBL" id="JBBUTF010000002">
    <property type="protein sequence ID" value="MEK8024622.1"/>
    <property type="molecule type" value="Genomic_DNA"/>
</dbReference>
<reference evidence="2 3" key="1">
    <citation type="submission" date="2024-04" db="EMBL/GenBank/DDBJ databases">
        <title>Novel species of the genus Ideonella isolated from streams.</title>
        <authorList>
            <person name="Lu H."/>
        </authorList>
    </citation>
    <scope>NUCLEOTIDE SEQUENCE [LARGE SCALE GENOMIC DNA]</scope>
    <source>
        <strain evidence="2 3">BYS139W</strain>
    </source>
</reference>
<protein>
    <recommendedName>
        <fullName evidence="4">Penicillin-binding C-terminal domain-containing protein</fullName>
    </recommendedName>
</protein>
<accession>A0ABU9B433</accession>
<keyword evidence="3" id="KW-1185">Reference proteome</keyword>
<evidence type="ECO:0000313" key="3">
    <source>
        <dbReference type="Proteomes" id="UP001368500"/>
    </source>
</evidence>
<gene>
    <name evidence="2" type="ORF">AACH11_01400</name>
</gene>
<feature type="region of interest" description="Disordered" evidence="1">
    <location>
        <begin position="1"/>
        <end position="41"/>
    </location>
</feature>
<name>A0ABU9B433_9BURK</name>
<evidence type="ECO:0008006" key="4">
    <source>
        <dbReference type="Google" id="ProtNLM"/>
    </source>
</evidence>